<gene>
    <name evidence="1" type="primary">yfnB_1</name>
    <name evidence="2" type="ORF">DFR61_10698</name>
    <name evidence="1" type="ORF">NCTC10597_01612</name>
</gene>
<dbReference type="Gene3D" id="3.40.50.1000">
    <property type="entry name" value="HAD superfamily/HAD-like"/>
    <property type="match status" value="1"/>
</dbReference>
<evidence type="ECO:0000313" key="3">
    <source>
        <dbReference type="Proteomes" id="UP000254330"/>
    </source>
</evidence>
<dbReference type="Pfam" id="PF13419">
    <property type="entry name" value="HAD_2"/>
    <property type="match status" value="1"/>
</dbReference>
<organism evidence="1 3">
    <name type="scientific">Kurthia zopfii</name>
    <dbReference type="NCBI Taxonomy" id="1650"/>
    <lineage>
        <taxon>Bacteria</taxon>
        <taxon>Bacillati</taxon>
        <taxon>Bacillota</taxon>
        <taxon>Bacilli</taxon>
        <taxon>Bacillales</taxon>
        <taxon>Caryophanaceae</taxon>
        <taxon>Kurthia</taxon>
    </lineage>
</organism>
<protein>
    <submittedName>
        <fullName evidence="1">HAD-hydrolase yfnB</fullName>
        <ecNumber evidence="1">3.-.-.-</ecNumber>
    </submittedName>
    <submittedName>
        <fullName evidence="2">Hydrolase of the HAD superfamily</fullName>
    </submittedName>
</protein>
<dbReference type="InterPro" id="IPR006439">
    <property type="entry name" value="HAD-SF_hydro_IA"/>
</dbReference>
<evidence type="ECO:0000313" key="4">
    <source>
        <dbReference type="Proteomes" id="UP000294641"/>
    </source>
</evidence>
<dbReference type="SFLD" id="SFLDS00003">
    <property type="entry name" value="Haloacid_Dehalogenase"/>
    <property type="match status" value="1"/>
</dbReference>
<reference evidence="2 4" key="2">
    <citation type="submission" date="2019-03" db="EMBL/GenBank/DDBJ databases">
        <title>Genomic Encyclopedia of Type Strains, Phase IV (KMG-IV): sequencing the most valuable type-strain genomes for metagenomic binning, comparative biology and taxonomic classification.</title>
        <authorList>
            <person name="Goeker M."/>
        </authorList>
    </citation>
    <scope>NUCLEOTIDE SEQUENCE [LARGE SCALE GENOMIC DNA]</scope>
    <source>
        <strain evidence="2 4">DSM 20580</strain>
    </source>
</reference>
<dbReference type="NCBIfam" id="TIGR02254">
    <property type="entry name" value="YjjG_YfnB"/>
    <property type="match status" value="1"/>
</dbReference>
<dbReference type="EMBL" id="SNZG01000006">
    <property type="protein sequence ID" value="TDR41400.1"/>
    <property type="molecule type" value="Genomic_DNA"/>
</dbReference>
<dbReference type="OrthoDB" id="9802350at2"/>
<dbReference type="NCBIfam" id="TIGR01549">
    <property type="entry name" value="HAD-SF-IA-v1"/>
    <property type="match status" value="1"/>
</dbReference>
<dbReference type="PANTHER" id="PTHR47478">
    <property type="match status" value="1"/>
</dbReference>
<dbReference type="Gene3D" id="1.10.150.240">
    <property type="entry name" value="Putative phosphatase, domain 2"/>
    <property type="match status" value="1"/>
</dbReference>
<dbReference type="InterPro" id="IPR011951">
    <property type="entry name" value="HAD-SF_hydro_IA_YjjG/PynA"/>
</dbReference>
<dbReference type="AlphaFoldDB" id="A0A8B4QB52"/>
<dbReference type="PANTHER" id="PTHR47478:SF1">
    <property type="entry name" value="PYRIMIDINE 5'-NUCLEOTIDASE YJJG"/>
    <property type="match status" value="1"/>
</dbReference>
<accession>A0A8B4QB52</accession>
<dbReference type="SFLD" id="SFLDG01129">
    <property type="entry name" value="C1.5:_HAD__Beta-PGM__Phosphata"/>
    <property type="match status" value="1"/>
</dbReference>
<dbReference type="Proteomes" id="UP000294641">
    <property type="component" value="Unassembled WGS sequence"/>
</dbReference>
<reference evidence="1 3" key="1">
    <citation type="submission" date="2018-06" db="EMBL/GenBank/DDBJ databases">
        <authorList>
            <consortium name="Pathogen Informatics"/>
            <person name="Doyle S."/>
        </authorList>
    </citation>
    <scope>NUCLEOTIDE SEQUENCE [LARGE SCALE GENOMIC DNA]</scope>
    <source>
        <strain evidence="1 3">NCTC10597</strain>
    </source>
</reference>
<dbReference type="EMBL" id="UGNP01000001">
    <property type="protein sequence ID" value="STX09905.1"/>
    <property type="molecule type" value="Genomic_DNA"/>
</dbReference>
<dbReference type="InterPro" id="IPR023214">
    <property type="entry name" value="HAD_sf"/>
</dbReference>
<evidence type="ECO:0000313" key="1">
    <source>
        <dbReference type="EMBL" id="STX09905.1"/>
    </source>
</evidence>
<dbReference type="Proteomes" id="UP000254330">
    <property type="component" value="Unassembled WGS sequence"/>
</dbReference>
<dbReference type="SUPFAM" id="SSF56784">
    <property type="entry name" value="HAD-like"/>
    <property type="match status" value="1"/>
</dbReference>
<dbReference type="InterPro" id="IPR036412">
    <property type="entry name" value="HAD-like_sf"/>
</dbReference>
<keyword evidence="1" id="KW-0378">Hydrolase</keyword>
<keyword evidence="4" id="KW-1185">Reference proteome</keyword>
<evidence type="ECO:0000313" key="2">
    <source>
        <dbReference type="EMBL" id="TDR41400.1"/>
    </source>
</evidence>
<comment type="caution">
    <text evidence="1">The sequence shown here is derived from an EMBL/GenBank/DDBJ whole genome shotgun (WGS) entry which is preliminary data.</text>
</comment>
<dbReference type="RefSeq" id="WP_109348976.1">
    <property type="nucleotide sequence ID" value="NZ_BJUE01000003.1"/>
</dbReference>
<dbReference type="GO" id="GO:0008253">
    <property type="term" value="F:5'-nucleotidase activity"/>
    <property type="evidence" value="ECO:0007669"/>
    <property type="project" value="InterPro"/>
</dbReference>
<dbReference type="PRINTS" id="PR00413">
    <property type="entry name" value="HADHALOGNASE"/>
</dbReference>
<name>A0A8B4QB52_9BACL</name>
<dbReference type="InterPro" id="IPR052550">
    <property type="entry name" value="Pyrimidine_5'-ntase_YjjG"/>
</dbReference>
<dbReference type="InterPro" id="IPR023198">
    <property type="entry name" value="PGP-like_dom2"/>
</dbReference>
<sequence>MKKYRALLFDLDDTIFDFTTGEEVALTEVCEKYSSISDIEQIKNTYRKINKKLWHDFENNEISKDYLINNRFSLTFAQLGMEVDGLAVAQEYQQLLGKQCQLLPEAENTLKTLQDAGFDLYAVTNGYEITQKSRIALAQIGHYFKAIYISEQTGSKKPEIAFFDYVFEHSQEINKTEAMIIGDSISSDIQGGLNIGIDRVWYNRHLTDDQPDATYIVQNHKQLLQVFQKQVKEGAIL</sequence>
<dbReference type="InterPro" id="IPR041492">
    <property type="entry name" value="HAD_2"/>
</dbReference>
<proteinExistence type="predicted"/>
<dbReference type="EC" id="3.-.-.-" evidence="1"/>